<comment type="similarity">
    <text evidence="4">Belongs to the poly(A) polymerase family.</text>
</comment>
<dbReference type="GO" id="GO:1990817">
    <property type="term" value="F:poly(A) RNA polymerase activity"/>
    <property type="evidence" value="ECO:0007669"/>
    <property type="project" value="UniProtKB-EC"/>
</dbReference>
<dbReference type="GO" id="GO:0005634">
    <property type="term" value="C:nucleus"/>
    <property type="evidence" value="ECO:0007669"/>
    <property type="project" value="UniProtKB-SubCell"/>
</dbReference>
<reference evidence="18" key="2">
    <citation type="submission" date="2012-11" db="EMBL/GenBank/DDBJ databases">
        <authorList>
            <person name="Kuo A."/>
            <person name="Curtis B.A."/>
            <person name="Tanifuji G."/>
            <person name="Burki F."/>
            <person name="Gruber A."/>
            <person name="Irimia M."/>
            <person name="Maruyama S."/>
            <person name="Arias M.C."/>
            <person name="Ball S.G."/>
            <person name="Gile G.H."/>
            <person name="Hirakawa Y."/>
            <person name="Hopkins J.F."/>
            <person name="Rensing S.A."/>
            <person name="Schmutz J."/>
            <person name="Symeonidi A."/>
            <person name="Elias M."/>
            <person name="Eveleigh R.J."/>
            <person name="Herman E.K."/>
            <person name="Klute M.J."/>
            <person name="Nakayama T."/>
            <person name="Obornik M."/>
            <person name="Reyes-Prieto A."/>
            <person name="Armbrust E.V."/>
            <person name="Aves S.J."/>
            <person name="Beiko R.G."/>
            <person name="Coutinho P."/>
            <person name="Dacks J.B."/>
            <person name="Durnford D.G."/>
            <person name="Fast N.M."/>
            <person name="Green B.R."/>
            <person name="Grisdale C."/>
            <person name="Hempe F."/>
            <person name="Henrissat B."/>
            <person name="Hoppner M.P."/>
            <person name="Ishida K.-I."/>
            <person name="Kim E."/>
            <person name="Koreny L."/>
            <person name="Kroth P.G."/>
            <person name="Liu Y."/>
            <person name="Malik S.-B."/>
            <person name="Maier U.G."/>
            <person name="McRose D."/>
            <person name="Mock T."/>
            <person name="Neilson J.A."/>
            <person name="Onodera N.T."/>
            <person name="Poole A.M."/>
            <person name="Pritham E.J."/>
            <person name="Richards T.A."/>
            <person name="Rocap G."/>
            <person name="Roy S.W."/>
            <person name="Sarai C."/>
            <person name="Schaack S."/>
            <person name="Shirato S."/>
            <person name="Slamovits C.H."/>
            <person name="Spencer D.F."/>
            <person name="Suzuki S."/>
            <person name="Worden A.Z."/>
            <person name="Zauner S."/>
            <person name="Barry K."/>
            <person name="Bell C."/>
            <person name="Bharti A.K."/>
            <person name="Crow J.A."/>
            <person name="Grimwood J."/>
            <person name="Kramer R."/>
            <person name="Lindquist E."/>
            <person name="Lucas S."/>
            <person name="Salamov A."/>
            <person name="McFadden G.I."/>
            <person name="Lane C.E."/>
            <person name="Keeling P.J."/>
            <person name="Gray M.W."/>
            <person name="Grigoriev I.V."/>
            <person name="Archibald J.M."/>
        </authorList>
    </citation>
    <scope>NUCLEOTIDE SEQUENCE</scope>
    <source>
        <strain evidence="18">CCMP2712</strain>
    </source>
</reference>
<dbReference type="SUPFAM" id="SSF55003">
    <property type="entry name" value="PAP/Archaeal CCA-adding enzyme, C-terminal domain"/>
    <property type="match status" value="1"/>
</dbReference>
<dbReference type="InterPro" id="IPR048840">
    <property type="entry name" value="PolA_pol_NTPase"/>
</dbReference>
<feature type="domain" description="Poly(A) polymerase RNA-binding" evidence="13">
    <location>
        <begin position="256"/>
        <end position="320"/>
    </location>
</feature>
<evidence type="ECO:0000256" key="10">
    <source>
        <dbReference type="ARBA" id="ARBA00022840"/>
    </source>
</evidence>
<evidence type="ECO:0000256" key="8">
    <source>
        <dbReference type="ARBA" id="ARBA00022723"/>
    </source>
</evidence>
<dbReference type="Pfam" id="PF04928">
    <property type="entry name" value="PAP_central"/>
    <property type="match status" value="1"/>
</dbReference>
<keyword evidence="9" id="KW-0547">Nucleotide-binding</keyword>
<organism evidence="16">
    <name type="scientific">Guillardia theta (strain CCMP2712)</name>
    <name type="common">Cryptophyte</name>
    <dbReference type="NCBI Taxonomy" id="905079"/>
    <lineage>
        <taxon>Eukaryota</taxon>
        <taxon>Cryptophyceae</taxon>
        <taxon>Pyrenomonadales</taxon>
        <taxon>Geminigeraceae</taxon>
        <taxon>Guillardia</taxon>
    </lineage>
</organism>
<gene>
    <name evidence="16" type="ORF">GUITHDRAFT_41551</name>
</gene>
<dbReference type="GeneID" id="17294425"/>
<protein>
    <recommendedName>
        <fullName evidence="5">polynucleotide adenylyltransferase</fullName>
        <ecNumber evidence="5">2.7.7.19</ecNumber>
    </recommendedName>
</protein>
<dbReference type="InterPro" id="IPR043519">
    <property type="entry name" value="NT_sf"/>
</dbReference>
<dbReference type="KEGG" id="gtt:GUITHDRAFT_41551"/>
<dbReference type="InterPro" id="IPR007010">
    <property type="entry name" value="PolA_pol_RNA-bd_dom"/>
</dbReference>
<sequence length="336" mass="38903">DAVMIVTRYIDRSDMFDDLYVAMQAREDIKDLIKVQEARAPVIKFRMDDFEFKLSMARLNYATLPEDFDVTDDKHLKNVDPESVASLNSVRVTDTIRSLVPNLISFKYCIQALKFWAKKRGVYNNGLGFLGSISLEIMAARICQLYPKALPSRLLYFFFFTYCQWKWPQPVELAEIVANSHDLNLPVWGYGATEMSDRRHLMPIISPCYPAQNTAALVSRSTLKIMKEMFIRAMGVCKQIHEGKAGWCDLFEPVDLFSTYANFLQIQASARSKADHNMWKGFCAANIHNMISYLERCPDAYLDRAHPIQRSYAKPRKGEQDQYEHLWYVGLKFDHD</sequence>
<dbReference type="EC" id="2.7.7.19" evidence="5"/>
<evidence type="ECO:0000256" key="4">
    <source>
        <dbReference type="ARBA" id="ARBA00010912"/>
    </source>
</evidence>
<dbReference type="PaxDb" id="55529-EKX37654"/>
<evidence type="ECO:0000259" key="13">
    <source>
        <dbReference type="Pfam" id="PF04926"/>
    </source>
</evidence>
<dbReference type="EnsemblProtists" id="EKX37654">
    <property type="protein sequence ID" value="EKX37654"/>
    <property type="gene ID" value="GUITHDRAFT_41551"/>
</dbReference>
<keyword evidence="10" id="KW-0067">ATP-binding</keyword>
<dbReference type="GO" id="GO:0003723">
    <property type="term" value="F:RNA binding"/>
    <property type="evidence" value="ECO:0007669"/>
    <property type="project" value="InterPro"/>
</dbReference>
<dbReference type="EMBL" id="JH993056">
    <property type="protein sequence ID" value="EKX37654.1"/>
    <property type="molecule type" value="Genomic_DNA"/>
</dbReference>
<evidence type="ECO:0000256" key="5">
    <source>
        <dbReference type="ARBA" id="ARBA00012388"/>
    </source>
</evidence>
<evidence type="ECO:0000256" key="2">
    <source>
        <dbReference type="ARBA" id="ARBA00001946"/>
    </source>
</evidence>
<dbReference type="Gene3D" id="1.10.1410.10">
    <property type="match status" value="1"/>
</dbReference>
<evidence type="ECO:0000256" key="7">
    <source>
        <dbReference type="ARBA" id="ARBA00022679"/>
    </source>
</evidence>
<dbReference type="AlphaFoldDB" id="L1IP36"/>
<keyword evidence="8" id="KW-0479">Metal-binding</keyword>
<feature type="domain" description="Poly(A) polymerase nucleotidyltransferase" evidence="15">
    <location>
        <begin position="1"/>
        <end position="100"/>
    </location>
</feature>
<dbReference type="eggNOG" id="KOG2245">
    <property type="taxonomic scope" value="Eukaryota"/>
</dbReference>
<evidence type="ECO:0000256" key="1">
    <source>
        <dbReference type="ARBA" id="ARBA00001936"/>
    </source>
</evidence>
<accession>L1IP36</accession>
<evidence type="ECO:0000256" key="11">
    <source>
        <dbReference type="ARBA" id="ARBA00022842"/>
    </source>
</evidence>
<keyword evidence="11" id="KW-0460">Magnesium</keyword>
<dbReference type="Pfam" id="PF20750">
    <property type="entry name" value="PAP_NTPase"/>
    <property type="match status" value="1"/>
</dbReference>
<evidence type="ECO:0000259" key="14">
    <source>
        <dbReference type="Pfam" id="PF04928"/>
    </source>
</evidence>
<evidence type="ECO:0000313" key="17">
    <source>
        <dbReference type="EnsemblProtists" id="EKX37654"/>
    </source>
</evidence>
<dbReference type="GO" id="GO:0046872">
    <property type="term" value="F:metal ion binding"/>
    <property type="evidence" value="ECO:0007669"/>
    <property type="project" value="UniProtKB-KW"/>
</dbReference>
<keyword evidence="7" id="KW-0808">Transferase</keyword>
<dbReference type="GO" id="GO:0005524">
    <property type="term" value="F:ATP binding"/>
    <property type="evidence" value="ECO:0007669"/>
    <property type="project" value="UniProtKB-KW"/>
</dbReference>
<dbReference type="Pfam" id="PF04926">
    <property type="entry name" value="PAP_RNA-bind"/>
    <property type="match status" value="1"/>
</dbReference>
<dbReference type="InterPro" id="IPR011068">
    <property type="entry name" value="NuclTrfase_I-like_C"/>
</dbReference>
<evidence type="ECO:0000313" key="18">
    <source>
        <dbReference type="Proteomes" id="UP000011087"/>
    </source>
</evidence>
<feature type="domain" description="Poly(A) polymerase central" evidence="14">
    <location>
        <begin position="106"/>
        <end position="252"/>
    </location>
</feature>
<dbReference type="FunFam" id="1.10.1410.10:FF:000001">
    <property type="entry name" value="Putative poly(A) polymerase gamma"/>
    <property type="match status" value="1"/>
</dbReference>
<dbReference type="SUPFAM" id="SSF81301">
    <property type="entry name" value="Nucleotidyltransferase"/>
    <property type="match status" value="1"/>
</dbReference>
<dbReference type="HOGENOM" id="CLU_771930_0_0_1"/>
<feature type="non-terminal residue" evidence="16">
    <location>
        <position position="1"/>
    </location>
</feature>
<dbReference type="GO" id="GO:0006397">
    <property type="term" value="P:mRNA processing"/>
    <property type="evidence" value="ECO:0007669"/>
    <property type="project" value="UniProtKB-KW"/>
</dbReference>
<reference evidence="16 18" key="1">
    <citation type="journal article" date="2012" name="Nature">
        <title>Algal genomes reveal evolutionary mosaicism and the fate of nucleomorphs.</title>
        <authorList>
            <consortium name="DOE Joint Genome Institute"/>
            <person name="Curtis B.A."/>
            <person name="Tanifuji G."/>
            <person name="Burki F."/>
            <person name="Gruber A."/>
            <person name="Irimia M."/>
            <person name="Maruyama S."/>
            <person name="Arias M.C."/>
            <person name="Ball S.G."/>
            <person name="Gile G.H."/>
            <person name="Hirakawa Y."/>
            <person name="Hopkins J.F."/>
            <person name="Kuo A."/>
            <person name="Rensing S.A."/>
            <person name="Schmutz J."/>
            <person name="Symeonidi A."/>
            <person name="Elias M."/>
            <person name="Eveleigh R.J."/>
            <person name="Herman E.K."/>
            <person name="Klute M.J."/>
            <person name="Nakayama T."/>
            <person name="Obornik M."/>
            <person name="Reyes-Prieto A."/>
            <person name="Armbrust E.V."/>
            <person name="Aves S.J."/>
            <person name="Beiko R.G."/>
            <person name="Coutinho P."/>
            <person name="Dacks J.B."/>
            <person name="Durnford D.G."/>
            <person name="Fast N.M."/>
            <person name="Green B.R."/>
            <person name="Grisdale C.J."/>
            <person name="Hempel F."/>
            <person name="Henrissat B."/>
            <person name="Hoppner M.P."/>
            <person name="Ishida K."/>
            <person name="Kim E."/>
            <person name="Koreny L."/>
            <person name="Kroth P.G."/>
            <person name="Liu Y."/>
            <person name="Malik S.B."/>
            <person name="Maier U.G."/>
            <person name="McRose D."/>
            <person name="Mock T."/>
            <person name="Neilson J.A."/>
            <person name="Onodera N.T."/>
            <person name="Poole A.M."/>
            <person name="Pritham E.J."/>
            <person name="Richards T.A."/>
            <person name="Rocap G."/>
            <person name="Roy S.W."/>
            <person name="Sarai C."/>
            <person name="Schaack S."/>
            <person name="Shirato S."/>
            <person name="Slamovits C.H."/>
            <person name="Spencer D.F."/>
            <person name="Suzuki S."/>
            <person name="Worden A.Z."/>
            <person name="Zauner S."/>
            <person name="Barry K."/>
            <person name="Bell C."/>
            <person name="Bharti A.K."/>
            <person name="Crow J.A."/>
            <person name="Grimwood J."/>
            <person name="Kramer R."/>
            <person name="Lindquist E."/>
            <person name="Lucas S."/>
            <person name="Salamov A."/>
            <person name="McFadden G.I."/>
            <person name="Lane C.E."/>
            <person name="Keeling P.J."/>
            <person name="Gray M.W."/>
            <person name="Grigoriev I.V."/>
            <person name="Archibald J.M."/>
        </authorList>
    </citation>
    <scope>NUCLEOTIDE SEQUENCE</scope>
    <source>
        <strain evidence="16 18">CCMP2712</strain>
    </source>
</reference>
<evidence type="ECO:0000313" key="16">
    <source>
        <dbReference type="EMBL" id="EKX37654.1"/>
    </source>
</evidence>
<keyword evidence="12" id="KW-0539">Nucleus</keyword>
<evidence type="ECO:0000256" key="6">
    <source>
        <dbReference type="ARBA" id="ARBA00022664"/>
    </source>
</evidence>
<keyword evidence="18" id="KW-1185">Reference proteome</keyword>
<comment type="subcellular location">
    <subcellularLocation>
        <location evidence="3">Nucleus</location>
    </subcellularLocation>
</comment>
<dbReference type="Gene3D" id="3.30.70.590">
    <property type="entry name" value="Poly(A) polymerase predicted RNA binding domain"/>
    <property type="match status" value="1"/>
</dbReference>
<comment type="cofactor">
    <cofactor evidence="2">
        <name>Mg(2+)</name>
        <dbReference type="ChEBI" id="CHEBI:18420"/>
    </cofactor>
</comment>
<dbReference type="STRING" id="905079.L1IP36"/>
<dbReference type="OMA" id="LLEWCEL"/>
<evidence type="ECO:0000256" key="3">
    <source>
        <dbReference type="ARBA" id="ARBA00004123"/>
    </source>
</evidence>
<dbReference type="OrthoDB" id="412748at2759"/>
<name>L1IP36_GUITC</name>
<evidence type="ECO:0000259" key="15">
    <source>
        <dbReference type="Pfam" id="PF20750"/>
    </source>
</evidence>
<dbReference type="PANTHER" id="PTHR10682">
    <property type="entry name" value="POLY A POLYMERASE"/>
    <property type="match status" value="1"/>
</dbReference>
<evidence type="ECO:0000256" key="12">
    <source>
        <dbReference type="ARBA" id="ARBA00023242"/>
    </source>
</evidence>
<dbReference type="SUPFAM" id="SSF81631">
    <property type="entry name" value="PAP/OAS1 substrate-binding domain"/>
    <property type="match status" value="1"/>
</dbReference>
<comment type="cofactor">
    <cofactor evidence="1">
        <name>Mn(2+)</name>
        <dbReference type="ChEBI" id="CHEBI:29035"/>
    </cofactor>
</comment>
<dbReference type="PANTHER" id="PTHR10682:SF10">
    <property type="entry name" value="POLYNUCLEOTIDE ADENYLYLTRANSFERASE"/>
    <property type="match status" value="1"/>
</dbReference>
<feature type="non-terminal residue" evidence="16">
    <location>
        <position position="336"/>
    </location>
</feature>
<evidence type="ECO:0000256" key="9">
    <source>
        <dbReference type="ARBA" id="ARBA00022741"/>
    </source>
</evidence>
<reference evidence="17" key="3">
    <citation type="submission" date="2015-06" db="UniProtKB">
        <authorList>
            <consortium name="EnsemblProtists"/>
        </authorList>
    </citation>
    <scope>IDENTIFICATION</scope>
</reference>
<dbReference type="RefSeq" id="XP_005824634.1">
    <property type="nucleotide sequence ID" value="XM_005824577.1"/>
</dbReference>
<dbReference type="GO" id="GO:0031123">
    <property type="term" value="P:RNA 3'-end processing"/>
    <property type="evidence" value="ECO:0007669"/>
    <property type="project" value="InterPro"/>
</dbReference>
<proteinExistence type="inferred from homology"/>
<dbReference type="Proteomes" id="UP000011087">
    <property type="component" value="Unassembled WGS sequence"/>
</dbReference>
<keyword evidence="6" id="KW-0507">mRNA processing</keyword>
<dbReference type="InterPro" id="IPR007012">
    <property type="entry name" value="PolA_pol_cen_dom"/>
</dbReference>